<proteinExistence type="predicted"/>
<sequence>MEFNFNGPSGALQIALTLIVGLGAIGYGGYSYSAQSAALDSTETVDATIVSTSIERHDARRGTDDYSPQATFNYTYEGETYTSSHVYPGDVLHEFGTQEDARAQLEGYEPGATVTAYVPSDSPENAFLKYESSNKPLYIIGLGAILVLGTIVSVLRG</sequence>
<evidence type="ECO:0000313" key="4">
    <source>
        <dbReference type="Proteomes" id="UP001595821"/>
    </source>
</evidence>
<keyword evidence="1" id="KW-0472">Membrane</keyword>
<dbReference type="GeneID" id="71856406"/>
<evidence type="ECO:0000259" key="2">
    <source>
        <dbReference type="Pfam" id="PF12158"/>
    </source>
</evidence>
<dbReference type="EMBL" id="JBHSDJ010000014">
    <property type="protein sequence ID" value="MFC4246650.1"/>
    <property type="molecule type" value="Genomic_DNA"/>
</dbReference>
<dbReference type="RefSeq" id="WP_246975524.1">
    <property type="nucleotide sequence ID" value="NZ_CP095398.1"/>
</dbReference>
<protein>
    <submittedName>
        <fullName evidence="3">DUF3592 domain-containing protein</fullName>
    </submittedName>
</protein>
<dbReference type="InterPro" id="IPR021994">
    <property type="entry name" value="DUF3592"/>
</dbReference>
<dbReference type="Pfam" id="PF12158">
    <property type="entry name" value="DUF3592"/>
    <property type="match status" value="1"/>
</dbReference>
<feature type="transmembrane region" description="Helical" evidence="1">
    <location>
        <begin position="12"/>
        <end position="30"/>
    </location>
</feature>
<feature type="transmembrane region" description="Helical" evidence="1">
    <location>
        <begin position="137"/>
        <end position="155"/>
    </location>
</feature>
<evidence type="ECO:0000313" key="3">
    <source>
        <dbReference type="EMBL" id="MFC4246650.1"/>
    </source>
</evidence>
<gene>
    <name evidence="3" type="ORF">ACFOZ7_06520</name>
</gene>
<keyword evidence="1" id="KW-0812">Transmembrane</keyword>
<feature type="domain" description="DUF3592" evidence="2">
    <location>
        <begin position="45"/>
        <end position="130"/>
    </location>
</feature>
<name>A0ABD5NY17_9EURY</name>
<comment type="caution">
    <text evidence="3">The sequence shown here is derived from an EMBL/GenBank/DDBJ whole genome shotgun (WGS) entry which is preliminary data.</text>
</comment>
<dbReference type="AlphaFoldDB" id="A0ABD5NY17"/>
<reference evidence="3 4" key="1">
    <citation type="journal article" date="2014" name="Int. J. Syst. Evol. Microbiol.">
        <title>Complete genome sequence of Corynebacterium casei LMG S-19264T (=DSM 44701T), isolated from a smear-ripened cheese.</title>
        <authorList>
            <consortium name="US DOE Joint Genome Institute (JGI-PGF)"/>
            <person name="Walter F."/>
            <person name="Albersmeier A."/>
            <person name="Kalinowski J."/>
            <person name="Ruckert C."/>
        </authorList>
    </citation>
    <scope>NUCLEOTIDE SEQUENCE [LARGE SCALE GENOMIC DNA]</scope>
    <source>
        <strain evidence="3 4">IBRC-M 10912</strain>
    </source>
</reference>
<evidence type="ECO:0000256" key="1">
    <source>
        <dbReference type="SAM" id="Phobius"/>
    </source>
</evidence>
<organism evidence="3 4">
    <name type="scientific">Natribaculum luteum</name>
    <dbReference type="NCBI Taxonomy" id="1586232"/>
    <lineage>
        <taxon>Archaea</taxon>
        <taxon>Methanobacteriati</taxon>
        <taxon>Methanobacteriota</taxon>
        <taxon>Stenosarchaea group</taxon>
        <taxon>Halobacteria</taxon>
        <taxon>Halobacteriales</taxon>
        <taxon>Natrialbaceae</taxon>
        <taxon>Natribaculum</taxon>
    </lineage>
</organism>
<dbReference type="Proteomes" id="UP001595821">
    <property type="component" value="Unassembled WGS sequence"/>
</dbReference>
<keyword evidence="1" id="KW-1133">Transmembrane helix</keyword>
<accession>A0ABD5NY17</accession>